<feature type="transmembrane region" description="Helical" evidence="1">
    <location>
        <begin position="155"/>
        <end position="174"/>
    </location>
</feature>
<name>A0ABW8IP10_9GAMM</name>
<dbReference type="Proteomes" id="UP001620409">
    <property type="component" value="Unassembled WGS sequence"/>
</dbReference>
<feature type="transmembrane region" description="Helical" evidence="1">
    <location>
        <begin position="6"/>
        <end position="26"/>
    </location>
</feature>
<keyword evidence="1" id="KW-0812">Transmembrane</keyword>
<feature type="transmembrane region" description="Helical" evidence="1">
    <location>
        <begin position="91"/>
        <end position="115"/>
    </location>
</feature>
<accession>A0ABW8IP10</accession>
<comment type="caution">
    <text evidence="2">The sequence shown here is derived from an EMBL/GenBank/DDBJ whole genome shotgun (WGS) entry which is preliminary data.</text>
</comment>
<protein>
    <submittedName>
        <fullName evidence="2">Uncharacterized protein</fullName>
    </submittedName>
</protein>
<feature type="transmembrane region" description="Helical" evidence="1">
    <location>
        <begin position="121"/>
        <end position="143"/>
    </location>
</feature>
<evidence type="ECO:0000313" key="2">
    <source>
        <dbReference type="EMBL" id="MFK2856014.1"/>
    </source>
</evidence>
<reference evidence="2 3" key="1">
    <citation type="submission" date="2020-10" db="EMBL/GenBank/DDBJ databases">
        <title>Phylogeny of dyella-like bacteria.</title>
        <authorList>
            <person name="Fu J."/>
        </authorList>
    </citation>
    <scope>NUCLEOTIDE SEQUENCE [LARGE SCALE GENOMIC DNA]</scope>
    <source>
        <strain evidence="2 3">DHG40</strain>
    </source>
</reference>
<dbReference type="EMBL" id="JADIKI010000023">
    <property type="protein sequence ID" value="MFK2856014.1"/>
    <property type="molecule type" value="Genomic_DNA"/>
</dbReference>
<keyword evidence="1" id="KW-1133">Transmembrane helix</keyword>
<evidence type="ECO:0000313" key="3">
    <source>
        <dbReference type="Proteomes" id="UP001620409"/>
    </source>
</evidence>
<keyword evidence="1" id="KW-0472">Membrane</keyword>
<organism evidence="2 3">
    <name type="scientific">Dyella humi</name>
    <dbReference type="NCBI Taxonomy" id="1770547"/>
    <lineage>
        <taxon>Bacteria</taxon>
        <taxon>Pseudomonadati</taxon>
        <taxon>Pseudomonadota</taxon>
        <taxon>Gammaproteobacteria</taxon>
        <taxon>Lysobacterales</taxon>
        <taxon>Rhodanobacteraceae</taxon>
        <taxon>Dyella</taxon>
    </lineage>
</organism>
<evidence type="ECO:0000256" key="1">
    <source>
        <dbReference type="SAM" id="Phobius"/>
    </source>
</evidence>
<gene>
    <name evidence="2" type="ORF">ISP18_15525</name>
</gene>
<sequence length="240" mass="26552">MTLYDGLLLLGGVVVLYLYDSALLLFHNEIVLVGQRHGYGVSAGSGLELAGRHVYLPSPLFPHQPLFRMSWPQNGVPARHAPLIRVRRVRVALAAASGWMLLLLVLFAVGLPYVLLVTRDARLLLAWIAAVYTVIGILLMHVYRHRKTLNLSRRAVVAIAMDALLCAPFALNMVRKIGLRQRLDVDLRTAANSMLSANANRELLAILRQRIQTSLGFVEPDEVASHALATYLADFEGLCK</sequence>
<proteinExistence type="predicted"/>
<dbReference type="RefSeq" id="WP_380013936.1">
    <property type="nucleotide sequence ID" value="NZ_JADIKI010000023.1"/>
</dbReference>
<keyword evidence="3" id="KW-1185">Reference proteome</keyword>